<organism evidence="2 3">
    <name type="scientific">Danaus chrysippus</name>
    <name type="common">African queen</name>
    <dbReference type="NCBI Taxonomy" id="151541"/>
    <lineage>
        <taxon>Eukaryota</taxon>
        <taxon>Metazoa</taxon>
        <taxon>Ecdysozoa</taxon>
        <taxon>Arthropoda</taxon>
        <taxon>Hexapoda</taxon>
        <taxon>Insecta</taxon>
        <taxon>Pterygota</taxon>
        <taxon>Neoptera</taxon>
        <taxon>Endopterygota</taxon>
        <taxon>Lepidoptera</taxon>
        <taxon>Glossata</taxon>
        <taxon>Ditrysia</taxon>
        <taxon>Papilionoidea</taxon>
        <taxon>Nymphalidae</taxon>
        <taxon>Danainae</taxon>
        <taxon>Danaini</taxon>
        <taxon>Danaina</taxon>
        <taxon>Danaus</taxon>
        <taxon>Anosia</taxon>
    </lineage>
</organism>
<gene>
    <name evidence="2" type="ORF">DCHRY22_LOCUS1940</name>
</gene>
<keyword evidence="1" id="KW-0472">Membrane</keyword>
<protein>
    <submittedName>
        <fullName evidence="2">(African queen) hypothetical protein</fullName>
    </submittedName>
</protein>
<evidence type="ECO:0000256" key="1">
    <source>
        <dbReference type="SAM" id="Phobius"/>
    </source>
</evidence>
<sequence length="118" mass="13712">MSEDNTTQLPADDTSLQGYRTRGYATGFLLSYWIPSSKLVFVRRKRNKTHRPSDWWLKIDACAATARWLRLRRFHPPAERGERAGGLLRLYGRKNLLIEAHSSTISRERKILHANYAV</sequence>
<dbReference type="EMBL" id="CAKASE010000045">
    <property type="protein sequence ID" value="CAG9560230.1"/>
    <property type="molecule type" value="Genomic_DNA"/>
</dbReference>
<dbReference type="AlphaFoldDB" id="A0A8J2VYV0"/>
<evidence type="ECO:0000313" key="3">
    <source>
        <dbReference type="Proteomes" id="UP000789524"/>
    </source>
</evidence>
<keyword evidence="3" id="KW-1185">Reference proteome</keyword>
<feature type="transmembrane region" description="Helical" evidence="1">
    <location>
        <begin position="23"/>
        <end position="41"/>
    </location>
</feature>
<keyword evidence="1" id="KW-0812">Transmembrane</keyword>
<keyword evidence="1" id="KW-1133">Transmembrane helix</keyword>
<accession>A0A8J2VYV0</accession>
<name>A0A8J2VYV0_9NEOP</name>
<comment type="caution">
    <text evidence="2">The sequence shown here is derived from an EMBL/GenBank/DDBJ whole genome shotgun (WGS) entry which is preliminary data.</text>
</comment>
<proteinExistence type="predicted"/>
<evidence type="ECO:0000313" key="2">
    <source>
        <dbReference type="EMBL" id="CAG9560230.1"/>
    </source>
</evidence>
<dbReference type="Proteomes" id="UP000789524">
    <property type="component" value="Unassembled WGS sequence"/>
</dbReference>
<reference evidence="2" key="1">
    <citation type="submission" date="2021-09" db="EMBL/GenBank/DDBJ databases">
        <authorList>
            <person name="Martin H S."/>
        </authorList>
    </citation>
    <scope>NUCLEOTIDE SEQUENCE</scope>
</reference>